<comment type="caution">
    <text evidence="2">The sequence shown here is derived from an EMBL/GenBank/DDBJ whole genome shotgun (WGS) entry which is preliminary data.</text>
</comment>
<evidence type="ECO:0000313" key="3">
    <source>
        <dbReference type="Proteomes" id="UP000319103"/>
    </source>
</evidence>
<dbReference type="GO" id="GO:0003677">
    <property type="term" value="F:DNA binding"/>
    <property type="evidence" value="ECO:0007669"/>
    <property type="project" value="InterPro"/>
</dbReference>
<dbReference type="InterPro" id="IPR043917">
    <property type="entry name" value="DUF5753"/>
</dbReference>
<dbReference type="Gene3D" id="1.10.260.40">
    <property type="entry name" value="lambda repressor-like DNA-binding domains"/>
    <property type="match status" value="1"/>
</dbReference>
<dbReference type="CDD" id="cd00093">
    <property type="entry name" value="HTH_XRE"/>
    <property type="match status" value="1"/>
</dbReference>
<dbReference type="InterPro" id="IPR010982">
    <property type="entry name" value="Lambda_DNA-bd_dom_sf"/>
</dbReference>
<dbReference type="Pfam" id="PF13560">
    <property type="entry name" value="HTH_31"/>
    <property type="match status" value="1"/>
</dbReference>
<reference evidence="2 3" key="1">
    <citation type="submission" date="2019-06" db="EMBL/GenBank/DDBJ databases">
        <title>Description of Kitasatospora acidophila sp. nov. isolated from pine grove soil, and reclassification of Streptomyces novaecaesareae to Kitasatospora novaeceasareae comb. nov.</title>
        <authorList>
            <person name="Kim M.J."/>
        </authorList>
    </citation>
    <scope>NUCLEOTIDE SEQUENCE [LARGE SCALE GENOMIC DNA]</scope>
    <source>
        <strain evidence="2 3">MMS16-CNU292</strain>
    </source>
</reference>
<dbReference type="Proteomes" id="UP000319103">
    <property type="component" value="Unassembled WGS sequence"/>
</dbReference>
<proteinExistence type="predicted"/>
<name>A0A540W0N3_9ACTN</name>
<feature type="domain" description="HTH cro/C1-type" evidence="1">
    <location>
        <begin position="20"/>
        <end position="62"/>
    </location>
</feature>
<dbReference type="Pfam" id="PF19054">
    <property type="entry name" value="DUF5753"/>
    <property type="match status" value="1"/>
</dbReference>
<dbReference type="OrthoDB" id="2897536at2"/>
<accession>A0A540W0N3</accession>
<dbReference type="SMART" id="SM00530">
    <property type="entry name" value="HTH_XRE"/>
    <property type="match status" value="1"/>
</dbReference>
<dbReference type="AlphaFoldDB" id="A0A540W0N3"/>
<dbReference type="SUPFAM" id="SSF47413">
    <property type="entry name" value="lambda repressor-like DNA-binding domains"/>
    <property type="match status" value="1"/>
</dbReference>
<dbReference type="PROSITE" id="PS50943">
    <property type="entry name" value="HTH_CROC1"/>
    <property type="match status" value="1"/>
</dbReference>
<dbReference type="EMBL" id="VIGB01000003">
    <property type="protein sequence ID" value="TQF02517.1"/>
    <property type="molecule type" value="Genomic_DNA"/>
</dbReference>
<evidence type="ECO:0000259" key="1">
    <source>
        <dbReference type="PROSITE" id="PS50943"/>
    </source>
</evidence>
<keyword evidence="3" id="KW-1185">Reference proteome</keyword>
<dbReference type="RefSeq" id="WP_141633209.1">
    <property type="nucleotide sequence ID" value="NZ_VIGB01000003.1"/>
</dbReference>
<protein>
    <submittedName>
        <fullName evidence="2">Helix-turn-helix domain-containing protein</fullName>
    </submittedName>
</protein>
<organism evidence="2 3">
    <name type="scientific">Kitasatospora acidiphila</name>
    <dbReference type="NCBI Taxonomy" id="2567942"/>
    <lineage>
        <taxon>Bacteria</taxon>
        <taxon>Bacillati</taxon>
        <taxon>Actinomycetota</taxon>
        <taxon>Actinomycetes</taxon>
        <taxon>Kitasatosporales</taxon>
        <taxon>Streptomycetaceae</taxon>
        <taxon>Kitasatospora</taxon>
    </lineage>
</organism>
<sequence>MRRTELDPSAGPGAAFGVQLRRSREALGLSQVTFGKQIGYSDTFISCVERATRNPSYDFAVKSDKALLTGGTLELMWWSLRHKALLEGFPEYAAQEAKAAEIRHFELGIIPGLLQTPEYAKAFAMAAVRRGSVTKEEAEERLEFLASRQRRLERADGPLLHVVLDEGAIRRPVGGPAVMRRQFRRIEELSERPNVTIQIAPFSLAEELPFSKTVTLLTLADRSVLAYSECQLRGFLEREVKTARSWERAYHHLQVEALSKGATLEVLRKA</sequence>
<gene>
    <name evidence="2" type="ORF">E6W39_09820</name>
</gene>
<evidence type="ECO:0000313" key="2">
    <source>
        <dbReference type="EMBL" id="TQF02517.1"/>
    </source>
</evidence>
<dbReference type="InterPro" id="IPR001387">
    <property type="entry name" value="Cro/C1-type_HTH"/>
</dbReference>